<name>A0A2T0GTS5_ACTMO</name>
<comment type="caution">
    <text evidence="2">The sequence shown here is derived from an EMBL/GenBank/DDBJ whole genome shotgun (WGS) entry which is preliminary data.</text>
</comment>
<dbReference type="Proteomes" id="UP000239352">
    <property type="component" value="Unassembled WGS sequence"/>
</dbReference>
<sequence length="130" mass="14440">MLLSRISREKITTCLLCGFWLFFFLALLDYSWGLWNQFAGLDVAETCLLFAPYDSYRGGGFERIDYGMFPPSAECVWTSGNTSDLVPGYVAPLLYVFLSGALLCLLTAVWFRKRGTPTPAGEQGGNEAAR</sequence>
<proteinExistence type="predicted"/>
<evidence type="ECO:0000313" key="2">
    <source>
        <dbReference type="EMBL" id="PRW62502.1"/>
    </source>
</evidence>
<keyword evidence="1" id="KW-1133">Transmembrane helix</keyword>
<reference evidence="2 3" key="1">
    <citation type="submission" date="2018-03" db="EMBL/GenBank/DDBJ databases">
        <title>Actinopolyspora mortivallis from Sahara, screening for active biomolecules.</title>
        <authorList>
            <person name="Selama O."/>
            <person name="Wellington E.M.H."/>
            <person name="Hacene H."/>
        </authorList>
    </citation>
    <scope>NUCLEOTIDE SEQUENCE [LARGE SCALE GENOMIC DNA]</scope>
    <source>
        <strain evidence="2 3">M5A</strain>
    </source>
</reference>
<gene>
    <name evidence="2" type="ORF">CEP50_15305</name>
</gene>
<evidence type="ECO:0000313" key="3">
    <source>
        <dbReference type="Proteomes" id="UP000239352"/>
    </source>
</evidence>
<feature type="transmembrane region" description="Helical" evidence="1">
    <location>
        <begin position="89"/>
        <end position="111"/>
    </location>
</feature>
<evidence type="ECO:0000256" key="1">
    <source>
        <dbReference type="SAM" id="Phobius"/>
    </source>
</evidence>
<protein>
    <submittedName>
        <fullName evidence="2">Uncharacterized protein</fullName>
    </submittedName>
</protein>
<keyword evidence="1" id="KW-0472">Membrane</keyword>
<dbReference type="EMBL" id="PVSR01000031">
    <property type="protein sequence ID" value="PRW62502.1"/>
    <property type="molecule type" value="Genomic_DNA"/>
</dbReference>
<keyword evidence="1" id="KW-0812">Transmembrane</keyword>
<dbReference type="AlphaFoldDB" id="A0A2T0GTS5"/>
<organism evidence="2 3">
    <name type="scientific">Actinopolyspora mortivallis</name>
    <dbReference type="NCBI Taxonomy" id="33906"/>
    <lineage>
        <taxon>Bacteria</taxon>
        <taxon>Bacillati</taxon>
        <taxon>Actinomycetota</taxon>
        <taxon>Actinomycetes</taxon>
        <taxon>Actinopolysporales</taxon>
        <taxon>Actinopolysporaceae</taxon>
        <taxon>Actinopolyspora</taxon>
    </lineage>
</organism>
<accession>A0A2T0GTS5</accession>
<keyword evidence="3" id="KW-1185">Reference proteome</keyword>
<dbReference type="InParanoid" id="A0A2T0GTS5"/>
<feature type="transmembrane region" description="Helical" evidence="1">
    <location>
        <begin position="12"/>
        <end position="32"/>
    </location>
</feature>